<dbReference type="AlphaFoldDB" id="A0AAN9V1F3"/>
<organism evidence="1 2">
    <name type="scientific">Diatrype stigma</name>
    <dbReference type="NCBI Taxonomy" id="117547"/>
    <lineage>
        <taxon>Eukaryota</taxon>
        <taxon>Fungi</taxon>
        <taxon>Dikarya</taxon>
        <taxon>Ascomycota</taxon>
        <taxon>Pezizomycotina</taxon>
        <taxon>Sordariomycetes</taxon>
        <taxon>Xylariomycetidae</taxon>
        <taxon>Xylariales</taxon>
        <taxon>Diatrypaceae</taxon>
        <taxon>Diatrype</taxon>
    </lineage>
</organism>
<evidence type="ECO:0000313" key="2">
    <source>
        <dbReference type="Proteomes" id="UP001320420"/>
    </source>
</evidence>
<accession>A0AAN9V1F3</accession>
<dbReference type="EMBL" id="JAKJXP020000035">
    <property type="protein sequence ID" value="KAK7752774.1"/>
    <property type="molecule type" value="Genomic_DNA"/>
</dbReference>
<reference evidence="1 2" key="1">
    <citation type="submission" date="2024-02" db="EMBL/GenBank/DDBJ databases">
        <title>De novo assembly and annotation of 12 fungi associated with fruit tree decline syndrome in Ontario, Canada.</title>
        <authorList>
            <person name="Sulman M."/>
            <person name="Ellouze W."/>
            <person name="Ilyukhin E."/>
        </authorList>
    </citation>
    <scope>NUCLEOTIDE SEQUENCE [LARGE SCALE GENOMIC DNA]</scope>
    <source>
        <strain evidence="1 2">M11/M66-122</strain>
    </source>
</reference>
<keyword evidence="2" id="KW-1185">Reference proteome</keyword>
<gene>
    <name evidence="1" type="ORF">SLS62_005326</name>
</gene>
<evidence type="ECO:0000313" key="1">
    <source>
        <dbReference type="EMBL" id="KAK7752774.1"/>
    </source>
</evidence>
<proteinExistence type="predicted"/>
<dbReference type="Proteomes" id="UP001320420">
    <property type="component" value="Unassembled WGS sequence"/>
</dbReference>
<comment type="caution">
    <text evidence="1">The sequence shown here is derived from an EMBL/GenBank/DDBJ whole genome shotgun (WGS) entry which is preliminary data.</text>
</comment>
<sequence>MSSGLATRYLGPSAINLEVVITVHDNRSITEFFNPWSLHPYSEQRLCPRLLVNTVECGAFTAKSDPSSLLFENLVG</sequence>
<protein>
    <submittedName>
        <fullName evidence="1">Uncharacterized protein</fullName>
    </submittedName>
</protein>
<name>A0AAN9V1F3_9PEZI</name>